<dbReference type="PROSITE" id="PS51257">
    <property type="entry name" value="PROKAR_LIPOPROTEIN"/>
    <property type="match status" value="1"/>
</dbReference>
<keyword evidence="2" id="KW-0479">Metal-binding</keyword>
<dbReference type="PANTHER" id="PTHR48198">
    <property type="entry name" value="EC PROTEIN HOMOLOG"/>
    <property type="match status" value="1"/>
</dbReference>
<dbReference type="EMBL" id="JACGWJ010000013">
    <property type="protein sequence ID" value="KAL0377304.1"/>
    <property type="molecule type" value="Genomic_DNA"/>
</dbReference>
<dbReference type="Pfam" id="PF02068">
    <property type="entry name" value="Metallothio_PEC"/>
    <property type="match status" value="1"/>
</dbReference>
<evidence type="ECO:0000256" key="3">
    <source>
        <dbReference type="ARBA" id="ARBA00022851"/>
    </source>
</evidence>
<organism evidence="4">
    <name type="scientific">Sesamum radiatum</name>
    <name type="common">Black benniseed</name>
    <dbReference type="NCBI Taxonomy" id="300843"/>
    <lineage>
        <taxon>Eukaryota</taxon>
        <taxon>Viridiplantae</taxon>
        <taxon>Streptophyta</taxon>
        <taxon>Embryophyta</taxon>
        <taxon>Tracheophyta</taxon>
        <taxon>Spermatophyta</taxon>
        <taxon>Magnoliopsida</taxon>
        <taxon>eudicotyledons</taxon>
        <taxon>Gunneridae</taxon>
        <taxon>Pentapetalae</taxon>
        <taxon>asterids</taxon>
        <taxon>lamiids</taxon>
        <taxon>Lamiales</taxon>
        <taxon>Pedaliaceae</taxon>
        <taxon>Sesamum</taxon>
    </lineage>
</organism>
<evidence type="ECO:0000256" key="1">
    <source>
        <dbReference type="ARBA" id="ARBA00005802"/>
    </source>
</evidence>
<evidence type="ECO:0000313" key="4">
    <source>
        <dbReference type="EMBL" id="KAL0377304.1"/>
    </source>
</evidence>
<dbReference type="AlphaFoldDB" id="A0AAW2RB81"/>
<proteinExistence type="inferred from homology"/>
<comment type="caution">
    <text evidence="4">The sequence shown here is derived from an EMBL/GenBank/DDBJ whole genome shotgun (WGS) entry which is preliminary data.</text>
</comment>
<dbReference type="GO" id="GO:0008270">
    <property type="term" value="F:zinc ion binding"/>
    <property type="evidence" value="ECO:0007669"/>
    <property type="project" value="InterPro"/>
</dbReference>
<evidence type="ECO:0000256" key="2">
    <source>
        <dbReference type="ARBA" id="ARBA00022723"/>
    </source>
</evidence>
<dbReference type="InterPro" id="IPR000316">
    <property type="entry name" value="Metallthion_15"/>
</dbReference>
<dbReference type="PRINTS" id="PR00877">
    <property type="entry name" value="MTPLANTPEC"/>
</dbReference>
<gene>
    <name evidence="4" type="ORF">Sradi_3035900</name>
</gene>
<name>A0AAW2RB81_SESRA</name>
<comment type="similarity">
    <text evidence="1">Belongs to the metallothionein superfamily. Type 15 family.</text>
</comment>
<reference evidence="4" key="1">
    <citation type="submission" date="2020-06" db="EMBL/GenBank/DDBJ databases">
        <authorList>
            <person name="Li T."/>
            <person name="Hu X."/>
            <person name="Zhang T."/>
            <person name="Song X."/>
            <person name="Zhang H."/>
            <person name="Dai N."/>
            <person name="Sheng W."/>
            <person name="Hou X."/>
            <person name="Wei L."/>
        </authorList>
    </citation>
    <scope>NUCLEOTIDE SEQUENCE</scope>
    <source>
        <strain evidence="4">G02</strain>
        <tissue evidence="4">Leaf</tissue>
    </source>
</reference>
<sequence>MADMRGSGGGACDNRCGCPSPCPGGVSCRCSMDDTTTTTEHKQCACGEHCGCNPCTCSKTEIKGSGKAFCKMKWLGAFSSQFGYVADTVSAGLQ</sequence>
<reference evidence="4" key="2">
    <citation type="journal article" date="2024" name="Plant">
        <title>Genomic evolution and insights into agronomic trait innovations of Sesamum species.</title>
        <authorList>
            <person name="Miao H."/>
            <person name="Wang L."/>
            <person name="Qu L."/>
            <person name="Liu H."/>
            <person name="Sun Y."/>
            <person name="Le M."/>
            <person name="Wang Q."/>
            <person name="Wei S."/>
            <person name="Zheng Y."/>
            <person name="Lin W."/>
            <person name="Duan Y."/>
            <person name="Cao H."/>
            <person name="Xiong S."/>
            <person name="Wang X."/>
            <person name="Wei L."/>
            <person name="Li C."/>
            <person name="Ma Q."/>
            <person name="Ju M."/>
            <person name="Zhao R."/>
            <person name="Li G."/>
            <person name="Mu C."/>
            <person name="Tian Q."/>
            <person name="Mei H."/>
            <person name="Zhang T."/>
            <person name="Gao T."/>
            <person name="Zhang H."/>
        </authorList>
    </citation>
    <scope>NUCLEOTIDE SEQUENCE</scope>
    <source>
        <strain evidence="4">G02</strain>
    </source>
</reference>
<accession>A0AAW2RB81</accession>
<protein>
    <submittedName>
        <fullName evidence="4">Metallothionein-like protein 4B</fullName>
    </submittedName>
</protein>
<keyword evidence="3" id="KW-0480">Metal-thiolate cluster</keyword>
<dbReference type="PANTHER" id="PTHR48198:SF1">
    <property type="entry name" value="METALLOTHIONEIN-LIKE PROTEIN 4A-RELATED"/>
    <property type="match status" value="1"/>
</dbReference>